<dbReference type="AlphaFoldDB" id="A0A1H4PGR5"/>
<dbReference type="OrthoDB" id="8250317at2"/>
<dbReference type="Proteomes" id="UP000198992">
    <property type="component" value="Unassembled WGS sequence"/>
</dbReference>
<reference evidence="2 3" key="1">
    <citation type="submission" date="2016-10" db="EMBL/GenBank/DDBJ databases">
        <authorList>
            <person name="de Groot N.N."/>
        </authorList>
    </citation>
    <scope>NUCLEOTIDE SEQUENCE [LARGE SCALE GENOMIC DNA]</scope>
    <source>
        <strain evidence="2 3">MT12</strain>
    </source>
</reference>
<gene>
    <name evidence="2" type="ORF">SAMN05444164_0935</name>
</gene>
<dbReference type="RefSeq" id="WP_092114503.1">
    <property type="nucleotide sequence ID" value="NZ_FNTH01000001.1"/>
</dbReference>
<dbReference type="EMBL" id="FNTH01000001">
    <property type="protein sequence ID" value="SEC06606.1"/>
    <property type="molecule type" value="Genomic_DNA"/>
</dbReference>
<accession>A0A1H4PGR5</accession>
<evidence type="ECO:0000313" key="2">
    <source>
        <dbReference type="EMBL" id="SEC06606.1"/>
    </source>
</evidence>
<organism evidence="2 3">
    <name type="scientific">Bradyrhizobium erythrophlei</name>
    <dbReference type="NCBI Taxonomy" id="1437360"/>
    <lineage>
        <taxon>Bacteria</taxon>
        <taxon>Pseudomonadati</taxon>
        <taxon>Pseudomonadota</taxon>
        <taxon>Alphaproteobacteria</taxon>
        <taxon>Hyphomicrobiales</taxon>
        <taxon>Nitrobacteraceae</taxon>
        <taxon>Bradyrhizobium</taxon>
    </lineage>
</organism>
<proteinExistence type="predicted"/>
<sequence length="60" mass="6645">MSEVEFDLLLDAVRTAIAPIAQEDFVARPSPRIQPPPRAANDNQAPWPLIPFPEGWYAAS</sequence>
<evidence type="ECO:0000313" key="3">
    <source>
        <dbReference type="Proteomes" id="UP000198992"/>
    </source>
</evidence>
<name>A0A1H4PGR5_9BRAD</name>
<evidence type="ECO:0000256" key="1">
    <source>
        <dbReference type="SAM" id="MobiDB-lite"/>
    </source>
</evidence>
<feature type="region of interest" description="Disordered" evidence="1">
    <location>
        <begin position="28"/>
        <end position="49"/>
    </location>
</feature>
<protein>
    <submittedName>
        <fullName evidence="2">Uncharacterized protein</fullName>
    </submittedName>
</protein>